<dbReference type="Proteomes" id="UP000614424">
    <property type="component" value="Unassembled WGS sequence"/>
</dbReference>
<reference evidence="2 3" key="1">
    <citation type="submission" date="2020-08" db="EMBL/GenBank/DDBJ databases">
        <title>Bridging the membrane lipid divide: bacteria of the FCB group superphylum have the potential to synthesize archaeal ether lipids.</title>
        <authorList>
            <person name="Villanueva L."/>
            <person name="Von Meijenfeldt F.A.B."/>
            <person name="Westbye A.B."/>
            <person name="Yadav S."/>
            <person name="Hopmans E.C."/>
            <person name="Dutilh B.E."/>
            <person name="Sinninghe Damste J.S."/>
        </authorList>
    </citation>
    <scope>NUCLEOTIDE SEQUENCE [LARGE SCALE GENOMIC DNA]</scope>
    <source>
        <strain evidence="2">NIOZ-UU47</strain>
    </source>
</reference>
<keyword evidence="1" id="KW-0472">Membrane</keyword>
<keyword evidence="1" id="KW-1133">Transmembrane helix</keyword>
<organism evidence="2 3">
    <name type="scientific">Candidatus Desulfobia pelagia</name>
    <dbReference type="NCBI Taxonomy" id="2841692"/>
    <lineage>
        <taxon>Bacteria</taxon>
        <taxon>Pseudomonadati</taxon>
        <taxon>Thermodesulfobacteriota</taxon>
        <taxon>Desulfobulbia</taxon>
        <taxon>Desulfobulbales</taxon>
        <taxon>Desulfobulbaceae</taxon>
        <taxon>Candidatus Desulfobia</taxon>
    </lineage>
</organism>
<proteinExistence type="predicted"/>
<feature type="transmembrane region" description="Helical" evidence="1">
    <location>
        <begin position="12"/>
        <end position="41"/>
    </location>
</feature>
<comment type="caution">
    <text evidence="2">The sequence shown here is derived from an EMBL/GenBank/DDBJ whole genome shotgun (WGS) entry which is preliminary data.</text>
</comment>
<protein>
    <submittedName>
        <fullName evidence="2">Uncharacterized protein</fullName>
    </submittedName>
</protein>
<sequence>MTIYILPRSIPFFQFSAAYFFVPGVLMESNAMVFVLIWIVVLDNADVTLYSKVCANMYNSLCR</sequence>
<keyword evidence="1" id="KW-0812">Transmembrane</keyword>
<accession>A0A8J6TGB4</accession>
<dbReference type="EMBL" id="JACNJZ010000171">
    <property type="protein sequence ID" value="MBC8318637.1"/>
    <property type="molecule type" value="Genomic_DNA"/>
</dbReference>
<evidence type="ECO:0000313" key="2">
    <source>
        <dbReference type="EMBL" id="MBC8318637.1"/>
    </source>
</evidence>
<evidence type="ECO:0000256" key="1">
    <source>
        <dbReference type="SAM" id="Phobius"/>
    </source>
</evidence>
<name>A0A8J6TGB4_9BACT</name>
<evidence type="ECO:0000313" key="3">
    <source>
        <dbReference type="Proteomes" id="UP000614424"/>
    </source>
</evidence>
<dbReference type="AlphaFoldDB" id="A0A8J6TGB4"/>
<gene>
    <name evidence="2" type="ORF">H8E41_12100</name>
</gene>